<name>G2YNP8_BOTF4</name>
<protein>
    <submittedName>
        <fullName evidence="1">Uncharacterized protein</fullName>
    </submittedName>
</protein>
<proteinExistence type="predicted"/>
<evidence type="ECO:0000313" key="2">
    <source>
        <dbReference type="Proteomes" id="UP000008177"/>
    </source>
</evidence>
<dbReference type="Proteomes" id="UP000008177">
    <property type="component" value="Unplaced contigs"/>
</dbReference>
<dbReference type="InParanoid" id="G2YNP8"/>
<accession>G2YNP8</accession>
<dbReference type="HOGENOM" id="CLU_2941478_0_0_1"/>
<organism evidence="1 2">
    <name type="scientific">Botryotinia fuckeliana (strain T4)</name>
    <name type="common">Noble rot fungus</name>
    <name type="synonym">Botrytis cinerea</name>
    <dbReference type="NCBI Taxonomy" id="999810"/>
    <lineage>
        <taxon>Eukaryota</taxon>
        <taxon>Fungi</taxon>
        <taxon>Dikarya</taxon>
        <taxon>Ascomycota</taxon>
        <taxon>Pezizomycotina</taxon>
        <taxon>Leotiomycetes</taxon>
        <taxon>Helotiales</taxon>
        <taxon>Sclerotiniaceae</taxon>
        <taxon>Botrytis</taxon>
    </lineage>
</organism>
<dbReference type="AlphaFoldDB" id="G2YNP8"/>
<gene>
    <name evidence="1" type="ORF">BofuT4_P122650.1</name>
</gene>
<dbReference type="EMBL" id="FQ790346">
    <property type="protein sequence ID" value="CCD53246.1"/>
    <property type="molecule type" value="Genomic_DNA"/>
</dbReference>
<reference evidence="2" key="1">
    <citation type="journal article" date="2011" name="PLoS Genet.">
        <title>Genomic analysis of the necrotrophic fungal pathogens Sclerotinia sclerotiorum and Botrytis cinerea.</title>
        <authorList>
            <person name="Amselem J."/>
            <person name="Cuomo C.A."/>
            <person name="van Kan J.A."/>
            <person name="Viaud M."/>
            <person name="Benito E.P."/>
            <person name="Couloux A."/>
            <person name="Coutinho P.M."/>
            <person name="de Vries R.P."/>
            <person name="Dyer P.S."/>
            <person name="Fillinger S."/>
            <person name="Fournier E."/>
            <person name="Gout L."/>
            <person name="Hahn M."/>
            <person name="Kohn L."/>
            <person name="Lapalu N."/>
            <person name="Plummer K.M."/>
            <person name="Pradier J.M."/>
            <person name="Quevillon E."/>
            <person name="Sharon A."/>
            <person name="Simon A."/>
            <person name="ten Have A."/>
            <person name="Tudzynski B."/>
            <person name="Tudzynski P."/>
            <person name="Wincker P."/>
            <person name="Andrew M."/>
            <person name="Anthouard V."/>
            <person name="Beever R.E."/>
            <person name="Beffa R."/>
            <person name="Benoit I."/>
            <person name="Bouzid O."/>
            <person name="Brault B."/>
            <person name="Chen Z."/>
            <person name="Choquer M."/>
            <person name="Collemare J."/>
            <person name="Cotton P."/>
            <person name="Danchin E.G."/>
            <person name="Da Silva C."/>
            <person name="Gautier A."/>
            <person name="Giraud C."/>
            <person name="Giraud T."/>
            <person name="Gonzalez C."/>
            <person name="Grossetete S."/>
            <person name="Guldener U."/>
            <person name="Henrissat B."/>
            <person name="Howlett B.J."/>
            <person name="Kodira C."/>
            <person name="Kretschmer M."/>
            <person name="Lappartient A."/>
            <person name="Leroch M."/>
            <person name="Levis C."/>
            <person name="Mauceli E."/>
            <person name="Neuveglise C."/>
            <person name="Oeser B."/>
            <person name="Pearson M."/>
            <person name="Poulain J."/>
            <person name="Poussereau N."/>
            <person name="Quesneville H."/>
            <person name="Rascle C."/>
            <person name="Schumacher J."/>
            <person name="Segurens B."/>
            <person name="Sexton A."/>
            <person name="Silva E."/>
            <person name="Sirven C."/>
            <person name="Soanes D.M."/>
            <person name="Talbot N.J."/>
            <person name="Templeton M."/>
            <person name="Yandava C."/>
            <person name="Yarden O."/>
            <person name="Zeng Q."/>
            <person name="Rollins J.A."/>
            <person name="Lebrun M.H."/>
            <person name="Dickman M."/>
        </authorList>
    </citation>
    <scope>NUCLEOTIDE SEQUENCE [LARGE SCALE GENOMIC DNA]</scope>
    <source>
        <strain evidence="2">T4</strain>
    </source>
</reference>
<sequence>MTENSSMHTKSFARLILIFGSKIADNFDFLVSLGKFDRELPQAARAAPSDANELLPQDGV</sequence>
<evidence type="ECO:0000313" key="1">
    <source>
        <dbReference type="EMBL" id="CCD53246.1"/>
    </source>
</evidence>